<dbReference type="EMBL" id="RWIU01000007">
    <property type="protein sequence ID" value="RSK40871.1"/>
    <property type="molecule type" value="Genomic_DNA"/>
</dbReference>
<evidence type="ECO:0000256" key="7">
    <source>
        <dbReference type="ARBA" id="ARBA00023180"/>
    </source>
</evidence>
<dbReference type="GO" id="GO:0006508">
    <property type="term" value="P:proteolysis"/>
    <property type="evidence" value="ECO:0007669"/>
    <property type="project" value="UniProtKB-KW"/>
</dbReference>
<dbReference type="InterPro" id="IPR036116">
    <property type="entry name" value="FN3_sf"/>
</dbReference>
<dbReference type="GO" id="GO:0019955">
    <property type="term" value="F:cytokine binding"/>
    <property type="evidence" value="ECO:0007669"/>
    <property type="project" value="TreeGrafter"/>
</dbReference>
<dbReference type="PROSITE" id="PS50853">
    <property type="entry name" value="FN3"/>
    <property type="match status" value="2"/>
</dbReference>
<protein>
    <submittedName>
        <fullName evidence="11">T9SS C-terminal target domain-containing protein</fullName>
    </submittedName>
</protein>
<evidence type="ECO:0000256" key="3">
    <source>
        <dbReference type="ARBA" id="ARBA00022737"/>
    </source>
</evidence>
<gene>
    <name evidence="11" type="ORF">EI293_18165</name>
</gene>
<feature type="domain" description="P/Homo B" evidence="10">
    <location>
        <begin position="861"/>
        <end position="1011"/>
    </location>
</feature>
<dbReference type="Pfam" id="PF13583">
    <property type="entry name" value="Reprolysin_4"/>
    <property type="match status" value="1"/>
</dbReference>
<dbReference type="CDD" id="cd00063">
    <property type="entry name" value="FN3"/>
    <property type="match status" value="2"/>
</dbReference>
<evidence type="ECO:0000256" key="1">
    <source>
        <dbReference type="ARBA" id="ARBA00022670"/>
    </source>
</evidence>
<dbReference type="Proteomes" id="UP000270291">
    <property type="component" value="Unassembled WGS sequence"/>
</dbReference>
<evidence type="ECO:0000256" key="2">
    <source>
        <dbReference type="ARBA" id="ARBA00022729"/>
    </source>
</evidence>
<evidence type="ECO:0000259" key="10">
    <source>
        <dbReference type="PROSITE" id="PS51829"/>
    </source>
</evidence>
<feature type="chain" id="PRO_5018677477" evidence="8">
    <location>
        <begin position="34"/>
        <end position="1196"/>
    </location>
</feature>
<dbReference type="InterPro" id="IPR050379">
    <property type="entry name" value="Type-I_Cytokine_Rcpt"/>
</dbReference>
<dbReference type="InterPro" id="IPR002884">
    <property type="entry name" value="P_dom"/>
</dbReference>
<dbReference type="Gene3D" id="2.60.40.10">
    <property type="entry name" value="Immunoglobulins"/>
    <property type="match status" value="3"/>
</dbReference>
<accession>A0A3R9MU63</accession>
<keyword evidence="2 8" id="KW-0732">Signal</keyword>
<proteinExistence type="predicted"/>
<dbReference type="InterPro" id="IPR003961">
    <property type="entry name" value="FN3_dom"/>
</dbReference>
<comment type="caution">
    <text evidence="11">The sequence shown here is derived from an EMBL/GenBank/DDBJ whole genome shotgun (WGS) entry which is preliminary data.</text>
</comment>
<dbReference type="InterPro" id="IPR024079">
    <property type="entry name" value="MetalloPept_cat_dom_sf"/>
</dbReference>
<dbReference type="InterPro" id="IPR013783">
    <property type="entry name" value="Ig-like_fold"/>
</dbReference>
<feature type="signal peptide" evidence="8">
    <location>
        <begin position="1"/>
        <end position="33"/>
    </location>
</feature>
<dbReference type="Gene3D" id="2.60.120.260">
    <property type="entry name" value="Galactose-binding domain-like"/>
    <property type="match status" value="1"/>
</dbReference>
<keyword evidence="12" id="KW-1185">Reference proteome</keyword>
<evidence type="ECO:0000313" key="11">
    <source>
        <dbReference type="EMBL" id="RSK40871.1"/>
    </source>
</evidence>
<dbReference type="GO" id="GO:0004896">
    <property type="term" value="F:cytokine receptor activity"/>
    <property type="evidence" value="ECO:0007669"/>
    <property type="project" value="TreeGrafter"/>
</dbReference>
<keyword evidence="1" id="KW-0645">Protease</keyword>
<dbReference type="OrthoDB" id="9792152at2"/>
<sequence length="1196" mass="123825">MLETSTLFRRAWRPLLAGGALIAGLGTATSASAQRVLWADAPQVPTAARQATQPLSHFRAVNFQLDAVRAALRTAPLERGAGAKGSATVISLPMPDGTSQRFRVVQVPVMAPQLAAKYPNIRTYAAQGIDDPSASARLDVSPDGFHAMILAANSTVYIDPATRGLDTHLVFERRSMNRGAFPFVCATPSPDGTEELPQVTAAQRAAVANGTTLRTYRLALACTGEYSTFHGGTKAGAMAGMVASVNRVSGIYEKELAVRLVIVPKNDTLIFLDADTDPYTNSSGSAMLNQNQTTVTDRIGAANYDIGHVFSTGGGGVAQKPSVCIASGKARGVTGSPAPVNDAFDVDYVAHEMGHQFGADHTFNSQTGSCGGGNRAATSAYEPGSGTTIMAYAGICGADDIQPNSDPYFHSRSFDQIVAHITGLGNCSVNTATGNTPPVVNAGRNYAIPVSTPFVLTGSATDANSDALTYSWEQYNLGAAGAPAAATGDAPLFRAFSPTTSPSRTFPRLSDILNNSTTKGELLPTYGRRLVFRLVTRDNRVGGGGVDYDSMNVVVVSTAGPFVVTAPNTATTWLVGAPQQVNWDVANTTQAPISAANVDILLSTDGGLTYPTTLLANTPNDGCEAVTVPASVGSSTQARIRVQATGSIFFDVSNQNFTLETPAGPTFFLQGPGCAATALAFCPGASGTRAITVGQLQNFTGAVTLSATNLPAGITVTYTNPTVQAGSGTTATISAASTTAAGTYTIRLTGTSGGVTRLLDVTVTVQPSATQAATISAPSANGITTLRPRVTWSTVPNATAYEVQIATNAAFTTGVQTQTNITGTSFTPLTALQPGTVYFVRVRGLSPCGTAPYSAVTQFTTGIQACQNIVATNVPRTIPTGSAASVTSVINVTNTERVSDIRIRGLAITHPDVSELEISLTNPAGRRVVLFSRACPGTANLNLTFDDAATAALACPLTSGATVRPANSLGDLLNDPANGNWTLTISDNTAANGGTLTGWTLELCTVGEIPAAPGSLTTLAPTVTATAATIDMIWLDNSGNETGFEIERARTGTAAFARIATVPANTTFYTDQVTANGPYCYRVRAVNATGASGYTNESCQTVAGVTATHNAALLQGIEVSPNPSTGVFNVKVDNTQRGAITLRVTDAVGRQVLSQTLTKSSTALQLPLDLSALRTGVYNLHFDMPNGSTVVRLLKQ</sequence>
<dbReference type="GO" id="GO:0004252">
    <property type="term" value="F:serine-type endopeptidase activity"/>
    <property type="evidence" value="ECO:0007669"/>
    <property type="project" value="InterPro"/>
</dbReference>
<dbReference type="AlphaFoldDB" id="A0A3R9MU63"/>
<reference evidence="11 12" key="1">
    <citation type="submission" date="2018-12" db="EMBL/GenBank/DDBJ databases">
        <authorList>
            <person name="Feng G."/>
            <person name="Zhu H."/>
        </authorList>
    </citation>
    <scope>NUCLEOTIDE SEQUENCE [LARGE SCALE GENOMIC DNA]</scope>
    <source>
        <strain evidence="11 12">LMG 26000</strain>
    </source>
</reference>
<organism evidence="11 12">
    <name type="scientific">Hymenobacter perfusus</name>
    <dbReference type="NCBI Taxonomy" id="1236770"/>
    <lineage>
        <taxon>Bacteria</taxon>
        <taxon>Pseudomonadati</taxon>
        <taxon>Bacteroidota</taxon>
        <taxon>Cytophagia</taxon>
        <taxon>Cytophagales</taxon>
        <taxon>Hymenobacteraceae</taxon>
        <taxon>Hymenobacter</taxon>
    </lineage>
</organism>
<dbReference type="GO" id="GO:0043235">
    <property type="term" value="C:receptor complex"/>
    <property type="evidence" value="ECO:0007669"/>
    <property type="project" value="TreeGrafter"/>
</dbReference>
<evidence type="ECO:0000256" key="5">
    <source>
        <dbReference type="ARBA" id="ARBA00023157"/>
    </source>
</evidence>
<dbReference type="Gene3D" id="3.40.390.10">
    <property type="entry name" value="Collagenase (Catalytic Domain)"/>
    <property type="match status" value="1"/>
</dbReference>
<dbReference type="NCBIfam" id="TIGR04183">
    <property type="entry name" value="Por_Secre_tail"/>
    <property type="match status" value="1"/>
</dbReference>
<keyword evidence="3" id="KW-0677">Repeat</keyword>
<dbReference type="PANTHER" id="PTHR23036:SF151">
    <property type="entry name" value="FIBRONECTIN TYPE-III DOMAIN-CONTAINING PROTEIN"/>
    <property type="match status" value="1"/>
</dbReference>
<evidence type="ECO:0000259" key="9">
    <source>
        <dbReference type="PROSITE" id="PS50853"/>
    </source>
</evidence>
<dbReference type="InterPro" id="IPR026444">
    <property type="entry name" value="Secre_tail"/>
</dbReference>
<feature type="domain" description="Fibronectin type-III" evidence="9">
    <location>
        <begin position="774"/>
        <end position="864"/>
    </location>
</feature>
<keyword evidence="4" id="KW-0378">Hydrolase</keyword>
<dbReference type="PANTHER" id="PTHR23036">
    <property type="entry name" value="CYTOKINE RECEPTOR"/>
    <property type="match status" value="1"/>
</dbReference>
<dbReference type="GO" id="GO:0009897">
    <property type="term" value="C:external side of plasma membrane"/>
    <property type="evidence" value="ECO:0007669"/>
    <property type="project" value="TreeGrafter"/>
</dbReference>
<name>A0A3R9MU63_9BACT</name>
<keyword evidence="6" id="KW-0675">Receptor</keyword>
<evidence type="ECO:0000256" key="4">
    <source>
        <dbReference type="ARBA" id="ARBA00022801"/>
    </source>
</evidence>
<dbReference type="SUPFAM" id="SSF55486">
    <property type="entry name" value="Metalloproteases ('zincins'), catalytic domain"/>
    <property type="match status" value="1"/>
</dbReference>
<dbReference type="InterPro" id="IPR008979">
    <property type="entry name" value="Galactose-bd-like_sf"/>
</dbReference>
<evidence type="ECO:0000256" key="8">
    <source>
        <dbReference type="SAM" id="SignalP"/>
    </source>
</evidence>
<dbReference type="SUPFAM" id="SSF49265">
    <property type="entry name" value="Fibronectin type III"/>
    <property type="match status" value="1"/>
</dbReference>
<evidence type="ECO:0000313" key="12">
    <source>
        <dbReference type="Proteomes" id="UP000270291"/>
    </source>
</evidence>
<dbReference type="Pfam" id="PF18962">
    <property type="entry name" value="Por_Secre_tail"/>
    <property type="match status" value="1"/>
</dbReference>
<keyword evidence="7" id="KW-0325">Glycoprotein</keyword>
<keyword evidence="5" id="KW-1015">Disulfide bond</keyword>
<dbReference type="GO" id="GO:0008237">
    <property type="term" value="F:metallopeptidase activity"/>
    <property type="evidence" value="ECO:0007669"/>
    <property type="project" value="InterPro"/>
</dbReference>
<dbReference type="SUPFAM" id="SSF49785">
    <property type="entry name" value="Galactose-binding domain-like"/>
    <property type="match status" value="1"/>
</dbReference>
<evidence type="ECO:0000256" key="6">
    <source>
        <dbReference type="ARBA" id="ARBA00023170"/>
    </source>
</evidence>
<dbReference type="RefSeq" id="WP_125439975.1">
    <property type="nucleotide sequence ID" value="NZ_RWIU01000007.1"/>
</dbReference>
<feature type="domain" description="Fibronectin type-III" evidence="9">
    <location>
        <begin position="1012"/>
        <end position="1105"/>
    </location>
</feature>
<dbReference type="PROSITE" id="PS51829">
    <property type="entry name" value="P_HOMO_B"/>
    <property type="match status" value="1"/>
</dbReference>
<dbReference type="Pfam" id="PF01483">
    <property type="entry name" value="P_proprotein"/>
    <property type="match status" value="1"/>
</dbReference>